<dbReference type="RefSeq" id="WP_307428810.1">
    <property type="nucleotide sequence ID" value="NZ_JAUSVK010000001.1"/>
</dbReference>
<sequence length="70" mass="7922">MAMRSAIASKIETRKRGGITAEVRGLDSLATILEARPNSRADDLMPWRAETEKRPRHRRASGFTLPHHSR</sequence>
<evidence type="ECO:0000313" key="3">
    <source>
        <dbReference type="Proteomes" id="UP001237448"/>
    </source>
</evidence>
<dbReference type="EMBL" id="JAUSVK010000001">
    <property type="protein sequence ID" value="MDQ0393449.1"/>
    <property type="molecule type" value="Genomic_DNA"/>
</dbReference>
<evidence type="ECO:0000256" key="1">
    <source>
        <dbReference type="SAM" id="MobiDB-lite"/>
    </source>
</evidence>
<protein>
    <submittedName>
        <fullName evidence="2">Uncharacterized protein</fullName>
    </submittedName>
</protein>
<dbReference type="Proteomes" id="UP001237448">
    <property type="component" value="Unassembled WGS sequence"/>
</dbReference>
<feature type="region of interest" description="Disordered" evidence="1">
    <location>
        <begin position="44"/>
        <end position="70"/>
    </location>
</feature>
<gene>
    <name evidence="2" type="ORF">J3R73_003241</name>
</gene>
<accession>A0ABU0FH49</accession>
<organism evidence="2 3">
    <name type="scientific">Labrys monachus</name>
    <dbReference type="NCBI Taxonomy" id="217067"/>
    <lineage>
        <taxon>Bacteria</taxon>
        <taxon>Pseudomonadati</taxon>
        <taxon>Pseudomonadota</taxon>
        <taxon>Alphaproteobacteria</taxon>
        <taxon>Hyphomicrobiales</taxon>
        <taxon>Xanthobacteraceae</taxon>
        <taxon>Labrys</taxon>
    </lineage>
</organism>
<evidence type="ECO:0000313" key="2">
    <source>
        <dbReference type="EMBL" id="MDQ0393449.1"/>
    </source>
</evidence>
<reference evidence="2 3" key="1">
    <citation type="submission" date="2023-07" db="EMBL/GenBank/DDBJ databases">
        <title>Genomic Encyclopedia of Type Strains, Phase IV (KMG-IV): sequencing the most valuable type-strain genomes for metagenomic binning, comparative biology and taxonomic classification.</title>
        <authorList>
            <person name="Goeker M."/>
        </authorList>
    </citation>
    <scope>NUCLEOTIDE SEQUENCE [LARGE SCALE GENOMIC DNA]</scope>
    <source>
        <strain evidence="2 3">DSM 5896</strain>
    </source>
</reference>
<comment type="caution">
    <text evidence="2">The sequence shown here is derived from an EMBL/GenBank/DDBJ whole genome shotgun (WGS) entry which is preliminary data.</text>
</comment>
<name>A0ABU0FH49_9HYPH</name>
<keyword evidence="3" id="KW-1185">Reference proteome</keyword>
<proteinExistence type="predicted"/>
<feature type="compositionally biased region" description="Basic and acidic residues" evidence="1">
    <location>
        <begin position="44"/>
        <end position="53"/>
    </location>
</feature>